<evidence type="ECO:0000313" key="4">
    <source>
        <dbReference type="EMBL" id="GAQ09156.1"/>
    </source>
</evidence>
<dbReference type="GO" id="GO:0016614">
    <property type="term" value="F:oxidoreductase activity, acting on CH-OH group of donors"/>
    <property type="evidence" value="ECO:0007669"/>
    <property type="project" value="InterPro"/>
</dbReference>
<sequence length="1064" mass="117566">MNRPYDLIVYGATGYLGSLVVQYLWANSPQTLRWAVAGRSEKKLVALVNSLDQSQSHRKLPHIMVATLSDDDLGRMASQTRLVLNTVGPFCKYGTPVVVACIENSTAYVDSTGEHVWTQQLAAQWHDKAVANNAIIVPQCAVESSPPDLMTLLVARRLRRPLGPVFFTIQHTWTGYSGGTIASILASLETYSIRQMMAASAPRAACIRDSGPHHPHSRPVVPVRRDRFLGNLTFNPSAMADQAVIMRTWSLLQRYGHITERYGERFSFQGYATAPNRLQAWSSFLAMSVAIFCVVAFPPVRWLLQWLSPKPGTGPQVTEGNHFVEWKTTVAVDGEDVSQPSAVGVMRMNTDVYSVCATLVSEAALTLLAILDGNDNGSIAKKLGGGFSPRHRWGCLILGLGGVLSEVHKEGKGFSREVYRGLERLKISDMFQSATDGGRYGTVSDISTTGGSLADADAGRERLQKRVSRALGLHIRKDVQEKLTLTVYRLLFSLSMRMSSNMASEQTYDFIVVGGGPAGCTLATFLAKSAKRPSVLLLEAGGRNDDKSLRVDGKRWTTFMEEQMNWGYKTTPQEHCNGRQLDYSRGKGLGGCSAINFGVYTVGAEDDYDEWASVVGDETFSWKNMRTRFKNLETFAGSIDQKYGGHQAVDHGAKGGLQIGYAKEWEDDLPLVLDAFEQAGLKRNMDHNSGNPLGMGLCINSAQKGLRTTAVDLLSDAPDNLSTITDSPVQRIILKGKRAIGVETNRKRYLAAKEIILSAGALDTPKILMHSGIGPANELAKFNIPVIQDLPAIGQGLRDHFFVPIILARNPETNDRNTFFQDQAAMAAAMKQWEKDGTGPWARYACQLGVGWFKSEQVTSSAEFNSLPRSIQDFLNRETIPHYEIMTHFPAHFIFPHLFQDYSYMCMLVFLMNEQSAGEVRLQSSDPNDPLLFDPKFLSHPFDRRACIETFRHLWDLTKHEAFAKDTISTIMGPASESDEDILQFWKDNLSSSWHMTGTVKMGKNGVADAAVDSHFRVFGIENLRVADMSVVPVLPNGHTQATAYVTGATAADVLIREYKLDEE</sequence>
<dbReference type="Pfam" id="PF05199">
    <property type="entry name" value="GMC_oxred_C"/>
    <property type="match status" value="1"/>
</dbReference>
<evidence type="ECO:0000256" key="1">
    <source>
        <dbReference type="ARBA" id="ARBA00010790"/>
    </source>
</evidence>
<dbReference type="EMBL" id="BCLY01000012">
    <property type="protein sequence ID" value="GAQ09156.1"/>
    <property type="molecule type" value="Genomic_DNA"/>
</dbReference>
<accession>A0AAN4TC16</accession>
<dbReference type="PANTHER" id="PTHR11552:SF134">
    <property type="entry name" value="GLUCOSE-METHANOL-CHOLINE OXIDOREDUCTASE N-TERMINAL DOMAIN-CONTAINING PROTEIN"/>
    <property type="match status" value="1"/>
</dbReference>
<evidence type="ECO:0000313" key="5">
    <source>
        <dbReference type="Proteomes" id="UP000051487"/>
    </source>
</evidence>
<keyword evidence="2" id="KW-1133">Transmembrane helix</keyword>
<proteinExistence type="inferred from homology"/>
<dbReference type="PANTHER" id="PTHR11552">
    <property type="entry name" value="GLUCOSE-METHANOL-CHOLINE GMC OXIDOREDUCTASE"/>
    <property type="match status" value="1"/>
</dbReference>
<organism evidence="4 5">
    <name type="scientific">Aspergillus lentulus</name>
    <dbReference type="NCBI Taxonomy" id="293939"/>
    <lineage>
        <taxon>Eukaryota</taxon>
        <taxon>Fungi</taxon>
        <taxon>Dikarya</taxon>
        <taxon>Ascomycota</taxon>
        <taxon>Pezizomycotina</taxon>
        <taxon>Eurotiomycetes</taxon>
        <taxon>Eurotiomycetidae</taxon>
        <taxon>Eurotiales</taxon>
        <taxon>Aspergillaceae</taxon>
        <taxon>Aspergillus</taxon>
        <taxon>Aspergillus subgen. Fumigati</taxon>
    </lineage>
</organism>
<dbReference type="AlphaFoldDB" id="A0AAN4TC16"/>
<dbReference type="InterPro" id="IPR012132">
    <property type="entry name" value="GMC_OxRdtase"/>
</dbReference>
<keyword evidence="2" id="KW-0472">Membrane</keyword>
<dbReference type="InterPro" id="IPR005097">
    <property type="entry name" value="Sacchrp_dh_NADP-bd"/>
</dbReference>
<dbReference type="Proteomes" id="UP000051487">
    <property type="component" value="Unassembled WGS sequence"/>
</dbReference>
<dbReference type="Pfam" id="PF00732">
    <property type="entry name" value="GMC_oxred_N"/>
    <property type="match status" value="1"/>
</dbReference>
<dbReference type="PROSITE" id="PS00624">
    <property type="entry name" value="GMC_OXRED_2"/>
    <property type="match status" value="1"/>
</dbReference>
<dbReference type="InterPro" id="IPR000172">
    <property type="entry name" value="GMC_OxRdtase_N"/>
</dbReference>
<dbReference type="Gene3D" id="3.30.560.10">
    <property type="entry name" value="Glucose Oxidase, domain 3"/>
    <property type="match status" value="1"/>
</dbReference>
<dbReference type="Pfam" id="PF03435">
    <property type="entry name" value="Sacchrp_dh_NADP"/>
    <property type="match status" value="1"/>
</dbReference>
<dbReference type="SUPFAM" id="SSF54373">
    <property type="entry name" value="FAD-linked reductases, C-terminal domain"/>
    <property type="match status" value="1"/>
</dbReference>
<reference evidence="4 5" key="1">
    <citation type="submission" date="2015-11" db="EMBL/GenBank/DDBJ databases">
        <title>Aspergillus lentulus strain IFM 54703T.</title>
        <authorList>
            <person name="Kusuya Y."/>
            <person name="Sakai K."/>
            <person name="Kamei K."/>
            <person name="Takahashi H."/>
            <person name="Yaguchi T."/>
        </authorList>
    </citation>
    <scope>NUCLEOTIDE SEQUENCE [LARGE SCALE GENOMIC DNA]</scope>
    <source>
        <strain evidence="4 5">IFM 54703</strain>
    </source>
</reference>
<keyword evidence="2" id="KW-0812">Transmembrane</keyword>
<dbReference type="GO" id="GO:0050660">
    <property type="term" value="F:flavin adenine dinucleotide binding"/>
    <property type="evidence" value="ECO:0007669"/>
    <property type="project" value="InterPro"/>
</dbReference>
<comment type="similarity">
    <text evidence="1">Belongs to the GMC oxidoreductase family.</text>
</comment>
<comment type="caution">
    <text evidence="4">The sequence shown here is derived from an EMBL/GenBank/DDBJ whole genome shotgun (WGS) entry which is preliminary data.</text>
</comment>
<dbReference type="InterPro" id="IPR007867">
    <property type="entry name" value="GMC_OxRtase_C"/>
</dbReference>
<gene>
    <name evidence="4" type="ORF">ALT_6477</name>
</gene>
<evidence type="ECO:0000259" key="3">
    <source>
        <dbReference type="PROSITE" id="PS00624"/>
    </source>
</evidence>
<name>A0AAN4TC16_ASPLE</name>
<dbReference type="InterPro" id="IPR036188">
    <property type="entry name" value="FAD/NAD-bd_sf"/>
</dbReference>
<dbReference type="Gene3D" id="3.50.50.60">
    <property type="entry name" value="FAD/NAD(P)-binding domain"/>
    <property type="match status" value="1"/>
</dbReference>
<protein>
    <submittedName>
        <fullName evidence="4">Pyranose dehydrogenase</fullName>
    </submittedName>
</protein>
<evidence type="ECO:0000256" key="2">
    <source>
        <dbReference type="SAM" id="Phobius"/>
    </source>
</evidence>
<feature type="transmembrane region" description="Helical" evidence="2">
    <location>
        <begin position="7"/>
        <end position="25"/>
    </location>
</feature>
<dbReference type="Gene3D" id="3.40.50.720">
    <property type="entry name" value="NAD(P)-binding Rossmann-like Domain"/>
    <property type="match status" value="1"/>
</dbReference>
<feature type="domain" description="Glucose-methanol-choline oxidoreductase N-terminal" evidence="3">
    <location>
        <begin position="760"/>
        <end position="774"/>
    </location>
</feature>
<dbReference type="SUPFAM" id="SSF51905">
    <property type="entry name" value="FAD/NAD(P)-binding domain"/>
    <property type="match status" value="1"/>
</dbReference>